<protein>
    <submittedName>
        <fullName evidence="3">Diguanylate cyclase (GGDEF) domain-containing protein</fullName>
    </submittedName>
</protein>
<dbReference type="InterPro" id="IPR035919">
    <property type="entry name" value="EAL_sf"/>
</dbReference>
<dbReference type="EMBL" id="FMXQ01000003">
    <property type="protein sequence ID" value="SDB26024.1"/>
    <property type="molecule type" value="Genomic_DNA"/>
</dbReference>
<dbReference type="Pfam" id="PF00990">
    <property type="entry name" value="GGDEF"/>
    <property type="match status" value="1"/>
</dbReference>
<dbReference type="Gene3D" id="3.30.450.20">
    <property type="entry name" value="PAS domain"/>
    <property type="match status" value="1"/>
</dbReference>
<dbReference type="CDD" id="cd01949">
    <property type="entry name" value="GGDEF"/>
    <property type="match status" value="1"/>
</dbReference>
<dbReference type="OrthoDB" id="23692at2"/>
<dbReference type="STRING" id="665467.SAMN02982931_02046"/>
<evidence type="ECO:0000259" key="1">
    <source>
        <dbReference type="PROSITE" id="PS50883"/>
    </source>
</evidence>
<dbReference type="SUPFAM" id="SSF55073">
    <property type="entry name" value="Nucleotide cyclase"/>
    <property type="match status" value="1"/>
</dbReference>
<dbReference type="NCBIfam" id="TIGR00254">
    <property type="entry name" value="GGDEF"/>
    <property type="match status" value="1"/>
</dbReference>
<dbReference type="InterPro" id="IPR050706">
    <property type="entry name" value="Cyclic-di-GMP_PDE-like"/>
</dbReference>
<feature type="domain" description="GGDEF" evidence="2">
    <location>
        <begin position="191"/>
        <end position="324"/>
    </location>
</feature>
<keyword evidence="4" id="KW-1185">Reference proteome</keyword>
<gene>
    <name evidence="3" type="ORF">SAMN02982931_02046</name>
</gene>
<dbReference type="CDD" id="cd01948">
    <property type="entry name" value="EAL"/>
    <property type="match status" value="1"/>
</dbReference>
<proteinExistence type="predicted"/>
<dbReference type="PROSITE" id="PS50887">
    <property type="entry name" value="GGDEF"/>
    <property type="match status" value="1"/>
</dbReference>
<dbReference type="InterPro" id="IPR043128">
    <property type="entry name" value="Rev_trsase/Diguanyl_cyclase"/>
</dbReference>
<dbReference type="Proteomes" id="UP000199071">
    <property type="component" value="Unassembled WGS sequence"/>
</dbReference>
<evidence type="ECO:0000313" key="3">
    <source>
        <dbReference type="EMBL" id="SDB26024.1"/>
    </source>
</evidence>
<dbReference type="PANTHER" id="PTHR33121:SF79">
    <property type="entry name" value="CYCLIC DI-GMP PHOSPHODIESTERASE PDED-RELATED"/>
    <property type="match status" value="1"/>
</dbReference>
<accession>A0A1G6BZI1</accession>
<organism evidence="3 4">
    <name type="scientific">Bauldia litoralis</name>
    <dbReference type="NCBI Taxonomy" id="665467"/>
    <lineage>
        <taxon>Bacteria</taxon>
        <taxon>Pseudomonadati</taxon>
        <taxon>Pseudomonadota</taxon>
        <taxon>Alphaproteobacteria</taxon>
        <taxon>Hyphomicrobiales</taxon>
        <taxon>Kaistiaceae</taxon>
        <taxon>Bauldia</taxon>
    </lineage>
</organism>
<reference evidence="3 4" key="1">
    <citation type="submission" date="2016-10" db="EMBL/GenBank/DDBJ databases">
        <authorList>
            <person name="de Groot N.N."/>
        </authorList>
    </citation>
    <scope>NUCLEOTIDE SEQUENCE [LARGE SCALE GENOMIC DNA]</scope>
    <source>
        <strain evidence="3 4">ATCC 35022</strain>
    </source>
</reference>
<dbReference type="GO" id="GO:0071111">
    <property type="term" value="F:cyclic-guanylate-specific phosphodiesterase activity"/>
    <property type="evidence" value="ECO:0007669"/>
    <property type="project" value="InterPro"/>
</dbReference>
<dbReference type="InterPro" id="IPR029787">
    <property type="entry name" value="Nucleotide_cyclase"/>
</dbReference>
<dbReference type="Gene3D" id="3.30.70.270">
    <property type="match status" value="1"/>
</dbReference>
<dbReference type="InterPro" id="IPR001633">
    <property type="entry name" value="EAL_dom"/>
</dbReference>
<dbReference type="PROSITE" id="PS50883">
    <property type="entry name" value="EAL"/>
    <property type="match status" value="1"/>
</dbReference>
<dbReference type="Pfam" id="PF00563">
    <property type="entry name" value="EAL"/>
    <property type="match status" value="1"/>
</dbReference>
<evidence type="ECO:0000259" key="2">
    <source>
        <dbReference type="PROSITE" id="PS50887"/>
    </source>
</evidence>
<dbReference type="InterPro" id="IPR000160">
    <property type="entry name" value="GGDEF_dom"/>
</dbReference>
<feature type="domain" description="EAL" evidence="1">
    <location>
        <begin position="335"/>
        <end position="579"/>
    </location>
</feature>
<dbReference type="SMART" id="SM00052">
    <property type="entry name" value="EAL"/>
    <property type="match status" value="1"/>
</dbReference>
<dbReference type="Gene3D" id="3.20.20.450">
    <property type="entry name" value="EAL domain"/>
    <property type="match status" value="1"/>
</dbReference>
<name>A0A1G6BZI1_9HYPH</name>
<dbReference type="SMART" id="SM00267">
    <property type="entry name" value="GGDEF"/>
    <property type="match status" value="1"/>
</dbReference>
<sequence>MYRALSDRAGLEDVVVEPTMTAARDMSLPCDEILAAVGHVVYDWSLDDDTMRWGPNALDALGIGTLDRITTGRAFAALVDPGSLATRYDAIHDGSSDAGGGVAFQVQYSLLPEGRTSERQLWIEEIGRWYAGKDGKPHRAHGIMRVINERYEQEQRLAYLARHDELTDCFNRGHLLATLDQTLAETGSSPKPLAFFIVSISNLRAINEAYGFDVAEKTFATVARRIKACLRDGDAIGRFSSRKLGIMLVHCEEDDMRAAAERVRAAVRDDVIDIGDESLAVTVSIGGVGLPRYGRTASEAVANALSALHASRRLGSERFAAYKPSAGSQADRKLVASQSRALAAALAERKVKLVFQPVVAIGTRKPLFYEALARVEHPDGTVVEPARFIALAERIGLVRMIDDRVLELALDTLCERPDIHLSINVSAETIGDSEWTARLSHRLAARSDLAPRLIVELTESIAINNVEEAATFVGMLHGHGCRVAIDDFGAGFSSFRNLRLLAVDFFKIDGSFIENLPANSDDRTFVRALAELARSFKVPVVAEWVQDEETVALLADWGIDCIQGTLVGDVGDQPGSPQP</sequence>
<evidence type="ECO:0000313" key="4">
    <source>
        <dbReference type="Proteomes" id="UP000199071"/>
    </source>
</evidence>
<dbReference type="AlphaFoldDB" id="A0A1G6BZI1"/>
<dbReference type="SUPFAM" id="SSF141868">
    <property type="entry name" value="EAL domain-like"/>
    <property type="match status" value="1"/>
</dbReference>
<dbReference type="PANTHER" id="PTHR33121">
    <property type="entry name" value="CYCLIC DI-GMP PHOSPHODIESTERASE PDEF"/>
    <property type="match status" value="1"/>
</dbReference>